<evidence type="ECO:0000256" key="1">
    <source>
        <dbReference type="SAM" id="MobiDB-lite"/>
    </source>
</evidence>
<organism evidence="2 3">
    <name type="scientific">Kitasatospora indigofera</name>
    <dbReference type="NCBI Taxonomy" id="67307"/>
    <lineage>
        <taxon>Bacteria</taxon>
        <taxon>Bacillati</taxon>
        <taxon>Actinomycetota</taxon>
        <taxon>Actinomycetes</taxon>
        <taxon>Kitasatosporales</taxon>
        <taxon>Streptomycetaceae</taxon>
        <taxon>Kitasatospora</taxon>
    </lineage>
</organism>
<keyword evidence="3" id="KW-1185">Reference proteome</keyword>
<dbReference type="EMBL" id="BNBO01000041">
    <property type="protein sequence ID" value="GHH79369.1"/>
    <property type="molecule type" value="Genomic_DNA"/>
</dbReference>
<gene>
    <name evidence="2" type="ORF">GCM10018781_57260</name>
</gene>
<comment type="caution">
    <text evidence="2">The sequence shown here is derived from an EMBL/GenBank/DDBJ whole genome shotgun (WGS) entry which is preliminary data.</text>
</comment>
<dbReference type="Proteomes" id="UP000617734">
    <property type="component" value="Unassembled WGS sequence"/>
</dbReference>
<proteinExistence type="predicted"/>
<accession>A0A919G7U9</accession>
<reference evidence="2" key="1">
    <citation type="journal article" date="2014" name="Int. J. Syst. Evol. Microbiol.">
        <title>Complete genome sequence of Corynebacterium casei LMG S-19264T (=DSM 44701T), isolated from a smear-ripened cheese.</title>
        <authorList>
            <consortium name="US DOE Joint Genome Institute (JGI-PGF)"/>
            <person name="Walter F."/>
            <person name="Albersmeier A."/>
            <person name="Kalinowski J."/>
            <person name="Ruckert C."/>
        </authorList>
    </citation>
    <scope>NUCLEOTIDE SEQUENCE</scope>
    <source>
        <strain evidence="2">JCM 4646</strain>
    </source>
</reference>
<evidence type="ECO:0000313" key="2">
    <source>
        <dbReference type="EMBL" id="GHH79369.1"/>
    </source>
</evidence>
<evidence type="ECO:0000313" key="3">
    <source>
        <dbReference type="Proteomes" id="UP000617734"/>
    </source>
</evidence>
<dbReference type="AlphaFoldDB" id="A0A919G7U9"/>
<feature type="region of interest" description="Disordered" evidence="1">
    <location>
        <begin position="57"/>
        <end position="84"/>
    </location>
</feature>
<sequence length="84" mass="8698">MGEVPYGASPYTASVNGARAPCAPRPLSAVAAVAGTTVIARVRPAAAQILLNMLSPEESPDFGKQYRPGPSGGGQRPDEREFKS</sequence>
<reference evidence="2" key="2">
    <citation type="submission" date="2020-09" db="EMBL/GenBank/DDBJ databases">
        <authorList>
            <person name="Sun Q."/>
            <person name="Ohkuma M."/>
        </authorList>
    </citation>
    <scope>NUCLEOTIDE SEQUENCE</scope>
    <source>
        <strain evidence="2">JCM 4646</strain>
    </source>
</reference>
<protein>
    <submittedName>
        <fullName evidence="2">Uncharacterized protein</fullName>
    </submittedName>
</protein>
<name>A0A919G7U9_9ACTN</name>